<evidence type="ECO:0000256" key="1">
    <source>
        <dbReference type="ARBA" id="ARBA00000085"/>
    </source>
</evidence>
<dbReference type="SUPFAM" id="SSF55785">
    <property type="entry name" value="PYP-like sensor domain (PAS domain)"/>
    <property type="match status" value="2"/>
</dbReference>
<feature type="domain" description="CheR-type methyltransferase" evidence="9">
    <location>
        <begin position="1"/>
        <end position="145"/>
    </location>
</feature>
<dbReference type="PROSITE" id="PS50109">
    <property type="entry name" value="HIS_KIN"/>
    <property type="match status" value="1"/>
</dbReference>
<dbReference type="PROSITE" id="PS50113">
    <property type="entry name" value="PAC"/>
    <property type="match status" value="1"/>
</dbReference>
<dbReference type="STRING" id="104663.SAMN04488121_106258"/>
<keyword evidence="4" id="KW-0808">Transferase</keyword>
<dbReference type="InterPro" id="IPR035965">
    <property type="entry name" value="PAS-like_dom_sf"/>
</dbReference>
<dbReference type="PANTHER" id="PTHR43304:SF1">
    <property type="entry name" value="PAC DOMAIN-CONTAINING PROTEIN"/>
    <property type="match status" value="1"/>
</dbReference>
<dbReference type="CDD" id="cd00082">
    <property type="entry name" value="HisKA"/>
    <property type="match status" value="1"/>
</dbReference>
<reference evidence="10 11" key="1">
    <citation type="submission" date="2016-10" db="EMBL/GenBank/DDBJ databases">
        <authorList>
            <person name="de Groot N.N."/>
        </authorList>
    </citation>
    <scope>NUCLEOTIDE SEQUENCE [LARGE SCALE GENOMIC DNA]</scope>
    <source>
        <strain evidence="10 11">DSM 527</strain>
    </source>
</reference>
<evidence type="ECO:0000256" key="5">
    <source>
        <dbReference type="ARBA" id="ARBA00022777"/>
    </source>
</evidence>
<dbReference type="SUPFAM" id="SSF53335">
    <property type="entry name" value="S-adenosyl-L-methionine-dependent methyltransferases"/>
    <property type="match status" value="1"/>
</dbReference>
<dbReference type="EC" id="2.7.13.3" evidence="2"/>
<dbReference type="Gene3D" id="1.10.287.130">
    <property type="match status" value="1"/>
</dbReference>
<dbReference type="PANTHER" id="PTHR43304">
    <property type="entry name" value="PHYTOCHROME-LIKE PROTEIN CPH1"/>
    <property type="match status" value="1"/>
</dbReference>
<evidence type="ECO:0000256" key="3">
    <source>
        <dbReference type="ARBA" id="ARBA00022553"/>
    </source>
</evidence>
<evidence type="ECO:0000259" key="9">
    <source>
        <dbReference type="PROSITE" id="PS50123"/>
    </source>
</evidence>
<gene>
    <name evidence="10" type="ORF">SAMN04488121_106258</name>
</gene>
<evidence type="ECO:0000259" key="7">
    <source>
        <dbReference type="PROSITE" id="PS50109"/>
    </source>
</evidence>
<dbReference type="InterPro" id="IPR029063">
    <property type="entry name" value="SAM-dependent_MTases_sf"/>
</dbReference>
<keyword evidence="3" id="KW-0597">Phosphoprotein</keyword>
<name>A0A1G7X346_CHIFI</name>
<dbReference type="InterPro" id="IPR000700">
    <property type="entry name" value="PAS-assoc_C"/>
</dbReference>
<dbReference type="PROSITE" id="PS50123">
    <property type="entry name" value="CHER"/>
    <property type="match status" value="1"/>
</dbReference>
<protein>
    <recommendedName>
        <fullName evidence="2">histidine kinase</fullName>
        <ecNumber evidence="2">2.7.13.3</ecNumber>
    </recommendedName>
</protein>
<feature type="coiled-coil region" evidence="6">
    <location>
        <begin position="645"/>
        <end position="676"/>
    </location>
</feature>
<keyword evidence="5" id="KW-0418">Kinase</keyword>
<evidence type="ECO:0000256" key="4">
    <source>
        <dbReference type="ARBA" id="ARBA00022679"/>
    </source>
</evidence>
<dbReference type="Pfam" id="PF13188">
    <property type="entry name" value="PAS_8"/>
    <property type="match status" value="1"/>
</dbReference>
<dbReference type="Proteomes" id="UP000199045">
    <property type="component" value="Unassembled WGS sequence"/>
</dbReference>
<dbReference type="InterPro" id="IPR052162">
    <property type="entry name" value="Sensor_kinase/Photoreceptor"/>
</dbReference>
<evidence type="ECO:0000256" key="2">
    <source>
        <dbReference type="ARBA" id="ARBA00012438"/>
    </source>
</evidence>
<dbReference type="Pfam" id="PF00512">
    <property type="entry name" value="HisKA"/>
    <property type="match status" value="1"/>
</dbReference>
<dbReference type="Gene3D" id="3.30.450.20">
    <property type="entry name" value="PAS domain"/>
    <property type="match status" value="2"/>
</dbReference>
<proteinExistence type="predicted"/>
<feature type="domain" description="Histidine kinase" evidence="7">
    <location>
        <begin position="679"/>
        <end position="906"/>
    </location>
</feature>
<dbReference type="AlphaFoldDB" id="A0A1G7X346"/>
<dbReference type="InterPro" id="IPR005467">
    <property type="entry name" value="His_kinase_dom"/>
</dbReference>
<dbReference type="PRINTS" id="PR00996">
    <property type="entry name" value="CHERMTFRASE"/>
</dbReference>
<dbReference type="SMART" id="SM00388">
    <property type="entry name" value="HisKA"/>
    <property type="match status" value="1"/>
</dbReference>
<feature type="coiled-coil region" evidence="6">
    <location>
        <begin position="310"/>
        <end position="386"/>
    </location>
</feature>
<dbReference type="SMART" id="SM00138">
    <property type="entry name" value="MeTrc"/>
    <property type="match status" value="1"/>
</dbReference>
<dbReference type="SUPFAM" id="SSF47384">
    <property type="entry name" value="Homodimeric domain of signal transducing histidine kinase"/>
    <property type="match status" value="1"/>
</dbReference>
<dbReference type="SUPFAM" id="SSF55874">
    <property type="entry name" value="ATPase domain of HSP90 chaperone/DNA topoisomerase II/histidine kinase"/>
    <property type="match status" value="1"/>
</dbReference>
<dbReference type="InterPro" id="IPR003594">
    <property type="entry name" value="HATPase_dom"/>
</dbReference>
<dbReference type="SMART" id="SM00387">
    <property type="entry name" value="HATPase_c"/>
    <property type="match status" value="1"/>
</dbReference>
<dbReference type="InterPro" id="IPR000780">
    <property type="entry name" value="CheR_MeTrfase"/>
</dbReference>
<dbReference type="GO" id="GO:0008757">
    <property type="term" value="F:S-adenosylmethionine-dependent methyltransferase activity"/>
    <property type="evidence" value="ECO:0007669"/>
    <property type="project" value="InterPro"/>
</dbReference>
<dbReference type="GO" id="GO:0000155">
    <property type="term" value="F:phosphorelay sensor kinase activity"/>
    <property type="evidence" value="ECO:0007669"/>
    <property type="project" value="InterPro"/>
</dbReference>
<evidence type="ECO:0000256" key="6">
    <source>
        <dbReference type="SAM" id="Coils"/>
    </source>
</evidence>
<sequence>MEILGERYASIPIQIFATDLSELAIAKARLGLYSRNDLINVSPKRLQRFFTKIDGSYRISKAIRDIVVFAPHNVFKDPPFSRLDLVSCCNVMIYLDTVLQKKIIATFHYSLNNKGYLILGKSETIGASGQLFTQVEKKFKIYARKNDAASKAIFEMNYRLPEVQRSEHLHARRNVPREQTAPQKDLEKVVDDLLLSKYIPATVLVNQELEILQFRGEVSTFLEPAPGKASLNLLKMAKQGLAFELRSAVHKVNKSNQPFKKSGLEIKTKGGLQQVSIEVLPLPSETEEKLCVIIFEELFANMELIESSRASSKDKMVKRLQDELAALKEDMRSIVEEQEASNEELQSANEEIVSTNEELQSINEELETSKEEVESSNEELMTINTELQIRNEQLAESYEYAEAVFDTIQEAVILLDKDLRIKTANKAFYSIFQAREETTEGILIYELGHRQWDIPALRELLQETIPNESQFQNREIRHTFGGIGEKVLLLSGRRIIQKIHRQQLILLAIQDVTEHKQAQRLVNEREAWFRNMADNAPVMIWVADRNKQRNFFNRTWLEYTGRKLDAEIGDGWKSSVHEADRDRCLNTYNAYFDDRKAYVLDYRLLRGDGKYRWIQETGKPDFSADGNFAGYIGSCIEIHDKRMMHDELEQLVKRRTQDLEEMNKELQRSNSELKQFAYVASHDLQEPLRKIMTFADRLQSHKDSLPEAQRKYIDKIGVSSQRMTRLIDDLLNFSRTARNDNGFTRTSLNKVVKDLLVDFDLVISQKHAVIDIGKLPSLQAIPLQMEQLFHNLISNALKFSKSSVPPVIKINSRALTAEELAEYKELQPSLKYHEVVIADNGIGIDPEFAEQIFEIFQRLNDREQFPGMGIGLALCRKIVNNHNGIIFARSLGNEGTAFYIILPVTQPVNN</sequence>
<dbReference type="InterPro" id="IPR013655">
    <property type="entry name" value="PAS_fold_3"/>
</dbReference>
<dbReference type="InterPro" id="IPR022642">
    <property type="entry name" value="CheR_C"/>
</dbReference>
<dbReference type="InterPro" id="IPR036890">
    <property type="entry name" value="HATPase_C_sf"/>
</dbReference>
<evidence type="ECO:0000313" key="11">
    <source>
        <dbReference type="Proteomes" id="UP000199045"/>
    </source>
</evidence>
<dbReference type="InterPro" id="IPR001610">
    <property type="entry name" value="PAC"/>
</dbReference>
<keyword evidence="6" id="KW-0175">Coiled coil</keyword>
<dbReference type="EMBL" id="FNBN01000006">
    <property type="protein sequence ID" value="SDG77980.1"/>
    <property type="molecule type" value="Genomic_DNA"/>
</dbReference>
<dbReference type="Gene3D" id="3.30.565.10">
    <property type="entry name" value="Histidine kinase-like ATPase, C-terminal domain"/>
    <property type="match status" value="1"/>
</dbReference>
<dbReference type="InterPro" id="IPR003661">
    <property type="entry name" value="HisK_dim/P_dom"/>
</dbReference>
<organism evidence="10 11">
    <name type="scientific">Chitinophaga filiformis</name>
    <name type="common">Myxococcus filiformis</name>
    <name type="synonym">Flexibacter filiformis</name>
    <dbReference type="NCBI Taxonomy" id="104663"/>
    <lineage>
        <taxon>Bacteria</taxon>
        <taxon>Pseudomonadati</taxon>
        <taxon>Bacteroidota</taxon>
        <taxon>Chitinophagia</taxon>
        <taxon>Chitinophagales</taxon>
        <taxon>Chitinophagaceae</taxon>
        <taxon>Chitinophaga</taxon>
    </lineage>
</organism>
<feature type="domain" description="PAC" evidence="8">
    <location>
        <begin position="598"/>
        <end position="650"/>
    </location>
</feature>
<dbReference type="CDD" id="cd00130">
    <property type="entry name" value="PAS"/>
    <property type="match status" value="2"/>
</dbReference>
<comment type="catalytic activity">
    <reaction evidence="1">
        <text>ATP + protein L-histidine = ADP + protein N-phospho-L-histidine.</text>
        <dbReference type="EC" id="2.7.13.3"/>
    </reaction>
</comment>
<dbReference type="SMART" id="SM00091">
    <property type="entry name" value="PAS"/>
    <property type="match status" value="2"/>
</dbReference>
<evidence type="ECO:0000313" key="10">
    <source>
        <dbReference type="EMBL" id="SDG77980.1"/>
    </source>
</evidence>
<dbReference type="InterPro" id="IPR000014">
    <property type="entry name" value="PAS"/>
</dbReference>
<dbReference type="Pfam" id="PF01739">
    <property type="entry name" value="CheR"/>
    <property type="match status" value="1"/>
</dbReference>
<dbReference type="SMART" id="SM00086">
    <property type="entry name" value="PAC"/>
    <property type="match status" value="1"/>
</dbReference>
<dbReference type="InterPro" id="IPR036097">
    <property type="entry name" value="HisK_dim/P_sf"/>
</dbReference>
<dbReference type="Gene3D" id="3.40.50.150">
    <property type="entry name" value="Vaccinia Virus protein VP39"/>
    <property type="match status" value="1"/>
</dbReference>
<accession>A0A1G7X346</accession>
<evidence type="ECO:0000259" key="8">
    <source>
        <dbReference type="PROSITE" id="PS50113"/>
    </source>
</evidence>
<dbReference type="Pfam" id="PF02518">
    <property type="entry name" value="HATPase_c"/>
    <property type="match status" value="1"/>
</dbReference>
<dbReference type="NCBIfam" id="TIGR00229">
    <property type="entry name" value="sensory_box"/>
    <property type="match status" value="2"/>
</dbReference>
<dbReference type="Pfam" id="PF08447">
    <property type="entry name" value="PAS_3"/>
    <property type="match status" value="1"/>
</dbReference>